<evidence type="ECO:0000256" key="2">
    <source>
        <dbReference type="ARBA" id="ARBA00010701"/>
    </source>
</evidence>
<keyword evidence="3" id="KW-0964">Secreted</keyword>
<dbReference type="Gene3D" id="3.40.50.1820">
    <property type="entry name" value="alpha/beta hydrolase"/>
    <property type="match status" value="1"/>
</dbReference>
<dbReference type="GO" id="GO:0016042">
    <property type="term" value="P:lipid catabolic process"/>
    <property type="evidence" value="ECO:0007669"/>
    <property type="project" value="TreeGrafter"/>
</dbReference>
<evidence type="ECO:0000259" key="6">
    <source>
        <dbReference type="Pfam" id="PF00151"/>
    </source>
</evidence>
<dbReference type="PANTHER" id="PTHR11610">
    <property type="entry name" value="LIPASE"/>
    <property type="match status" value="1"/>
</dbReference>
<evidence type="ECO:0000256" key="1">
    <source>
        <dbReference type="ARBA" id="ARBA00004613"/>
    </source>
</evidence>
<name>A0A336LC79_CULSO</name>
<feature type="signal peptide" evidence="5">
    <location>
        <begin position="1"/>
        <end position="20"/>
    </location>
</feature>
<accession>A0A336LC79</accession>
<feature type="chain" id="PRO_5033778992" evidence="5">
    <location>
        <begin position="21"/>
        <end position="303"/>
    </location>
</feature>
<dbReference type="EMBL" id="UFQT01002486">
    <property type="protein sequence ID" value="SSX33561.1"/>
    <property type="molecule type" value="Genomic_DNA"/>
</dbReference>
<dbReference type="SUPFAM" id="SSF53474">
    <property type="entry name" value="alpha/beta-Hydrolases"/>
    <property type="match status" value="1"/>
</dbReference>
<evidence type="ECO:0000313" key="7">
    <source>
        <dbReference type="EMBL" id="SSX14145.1"/>
    </source>
</evidence>
<dbReference type="GO" id="GO:0017171">
    <property type="term" value="F:serine hydrolase activity"/>
    <property type="evidence" value="ECO:0007669"/>
    <property type="project" value="TreeGrafter"/>
</dbReference>
<reference evidence="7" key="1">
    <citation type="submission" date="2018-04" db="EMBL/GenBank/DDBJ databases">
        <authorList>
            <person name="Go L.Y."/>
            <person name="Mitchell J.A."/>
        </authorList>
    </citation>
    <scope>NUCLEOTIDE SEQUENCE</scope>
    <source>
        <tissue evidence="7">Whole organism</tissue>
    </source>
</reference>
<feature type="domain" description="Lipase" evidence="6">
    <location>
        <begin position="65"/>
        <end position="207"/>
    </location>
</feature>
<dbReference type="AlphaFoldDB" id="A0A336LC79"/>
<organism evidence="7">
    <name type="scientific">Culicoides sonorensis</name>
    <name type="common">Biting midge</name>
    <dbReference type="NCBI Taxonomy" id="179676"/>
    <lineage>
        <taxon>Eukaryota</taxon>
        <taxon>Metazoa</taxon>
        <taxon>Ecdysozoa</taxon>
        <taxon>Arthropoda</taxon>
        <taxon>Hexapoda</taxon>
        <taxon>Insecta</taxon>
        <taxon>Pterygota</taxon>
        <taxon>Neoptera</taxon>
        <taxon>Endopterygota</taxon>
        <taxon>Diptera</taxon>
        <taxon>Nematocera</taxon>
        <taxon>Chironomoidea</taxon>
        <taxon>Ceratopogonidae</taxon>
        <taxon>Ceratopogoninae</taxon>
        <taxon>Culicoides</taxon>
        <taxon>Monoculicoides</taxon>
    </lineage>
</organism>
<dbReference type="InterPro" id="IPR000734">
    <property type="entry name" value="TAG_lipase"/>
</dbReference>
<proteinExistence type="inferred from homology"/>
<sequence>MNLHFYFLLTFVCFFIPSGCQSPSDFEKNIYFVTHTANGSIFKIGFDSAGDHHYERLVIECLPNSTLISIIIHGWRENYNSTAWVSDLISNITEIRGGCVLFMDYSKYSVGDYGLLVSYFKSISDVLANQIKRLELLGYDPTNIFMFGFSYGAHLAMEAGFKFGPRKIARIDVCDPAYPLFPADIDMALRYAFSADIVQCIHTSADYGTPLRWCPISWSMGNCGWTQPAATVPPRLHHGLCPYFYTSAFKNDFKAIEKPPQCPSTKIGKYQNGFVMGYRMNLTLGGIGEYFAETSTSPTFNVL</sequence>
<evidence type="ECO:0000256" key="4">
    <source>
        <dbReference type="RuleBase" id="RU004262"/>
    </source>
</evidence>
<protein>
    <submittedName>
        <fullName evidence="7">CSON006617 protein</fullName>
    </submittedName>
</protein>
<dbReference type="EMBL" id="UFQS01002486">
    <property type="protein sequence ID" value="SSX14145.1"/>
    <property type="molecule type" value="Genomic_DNA"/>
</dbReference>
<dbReference type="PANTHER" id="PTHR11610:SF104">
    <property type="entry name" value="AGAP010328-PA"/>
    <property type="match status" value="1"/>
</dbReference>
<comment type="subcellular location">
    <subcellularLocation>
        <location evidence="1">Secreted</location>
    </subcellularLocation>
</comment>
<dbReference type="InterPro" id="IPR013818">
    <property type="entry name" value="Lipase"/>
</dbReference>
<comment type="similarity">
    <text evidence="2 4">Belongs to the AB hydrolase superfamily. Lipase family.</text>
</comment>
<dbReference type="InterPro" id="IPR029058">
    <property type="entry name" value="AB_hydrolase_fold"/>
</dbReference>
<dbReference type="Pfam" id="PF00151">
    <property type="entry name" value="Lipase"/>
    <property type="match status" value="1"/>
</dbReference>
<dbReference type="VEuPathDB" id="VectorBase:CSON006617"/>
<reference evidence="8" key="2">
    <citation type="submission" date="2018-07" db="EMBL/GenBank/DDBJ databases">
        <authorList>
            <person name="Quirk P.G."/>
            <person name="Krulwich T.A."/>
        </authorList>
    </citation>
    <scope>NUCLEOTIDE SEQUENCE</scope>
</reference>
<evidence type="ECO:0000256" key="3">
    <source>
        <dbReference type="ARBA" id="ARBA00022525"/>
    </source>
</evidence>
<dbReference type="GO" id="GO:0016298">
    <property type="term" value="F:lipase activity"/>
    <property type="evidence" value="ECO:0007669"/>
    <property type="project" value="InterPro"/>
</dbReference>
<keyword evidence="5" id="KW-0732">Signal</keyword>
<dbReference type="GO" id="GO:0005615">
    <property type="term" value="C:extracellular space"/>
    <property type="evidence" value="ECO:0007669"/>
    <property type="project" value="TreeGrafter"/>
</dbReference>
<evidence type="ECO:0000256" key="5">
    <source>
        <dbReference type="SAM" id="SignalP"/>
    </source>
</evidence>
<gene>
    <name evidence="7" type="primary">CSON006617</name>
</gene>
<evidence type="ECO:0000313" key="8">
    <source>
        <dbReference type="EMBL" id="SSX33561.1"/>
    </source>
</evidence>